<dbReference type="KEGG" id="fcy:FRACYDRAFT_234930"/>
<evidence type="ECO:0000259" key="3">
    <source>
        <dbReference type="PROSITE" id="PS50975"/>
    </source>
</evidence>
<dbReference type="OrthoDB" id="223552at2759"/>
<dbReference type="EMBL" id="KV784354">
    <property type="protein sequence ID" value="OEU21303.1"/>
    <property type="molecule type" value="Genomic_DNA"/>
</dbReference>
<reference evidence="4 5" key="1">
    <citation type="submission" date="2016-09" db="EMBL/GenBank/DDBJ databases">
        <title>Extensive genetic diversity and differential bi-allelic expression allows diatom success in the polar Southern Ocean.</title>
        <authorList>
            <consortium name="DOE Joint Genome Institute"/>
            <person name="Mock T."/>
            <person name="Otillar R.P."/>
            <person name="Strauss J."/>
            <person name="Dupont C."/>
            <person name="Frickenhaus S."/>
            <person name="Maumus F."/>
            <person name="Mcmullan M."/>
            <person name="Sanges R."/>
            <person name="Schmutz J."/>
            <person name="Toseland A."/>
            <person name="Valas R."/>
            <person name="Veluchamy A."/>
            <person name="Ward B.J."/>
            <person name="Allen A."/>
            <person name="Barry K."/>
            <person name="Falciatore A."/>
            <person name="Ferrante M."/>
            <person name="Fortunato A.E."/>
            <person name="Gloeckner G."/>
            <person name="Gruber A."/>
            <person name="Hipkin R."/>
            <person name="Janech M."/>
            <person name="Kroth P."/>
            <person name="Leese F."/>
            <person name="Lindquist E."/>
            <person name="Lyon B.R."/>
            <person name="Martin J."/>
            <person name="Mayer C."/>
            <person name="Parker M."/>
            <person name="Quesneville H."/>
            <person name="Raymond J."/>
            <person name="Uhlig C."/>
            <person name="Valentin K.U."/>
            <person name="Worden A.Z."/>
            <person name="Armbrust E.V."/>
            <person name="Bowler C."/>
            <person name="Green B."/>
            <person name="Moulton V."/>
            <person name="Van Oosterhout C."/>
            <person name="Grigoriev I."/>
        </authorList>
    </citation>
    <scope>NUCLEOTIDE SEQUENCE [LARGE SCALE GENOMIC DNA]</scope>
    <source>
        <strain evidence="4 5">CCMP1102</strain>
    </source>
</reference>
<dbReference type="GO" id="GO:0046872">
    <property type="term" value="F:metal ion binding"/>
    <property type="evidence" value="ECO:0007669"/>
    <property type="project" value="InterPro"/>
</dbReference>
<keyword evidence="5" id="KW-1185">Reference proteome</keyword>
<evidence type="ECO:0000256" key="1">
    <source>
        <dbReference type="PROSITE-ProRule" id="PRU00409"/>
    </source>
</evidence>
<feature type="coiled-coil region" evidence="2">
    <location>
        <begin position="19"/>
        <end position="46"/>
    </location>
</feature>
<proteinExistence type="predicted"/>
<evidence type="ECO:0000313" key="5">
    <source>
        <dbReference type="Proteomes" id="UP000095751"/>
    </source>
</evidence>
<organism evidence="4 5">
    <name type="scientific">Fragilariopsis cylindrus CCMP1102</name>
    <dbReference type="NCBI Taxonomy" id="635003"/>
    <lineage>
        <taxon>Eukaryota</taxon>
        <taxon>Sar</taxon>
        <taxon>Stramenopiles</taxon>
        <taxon>Ochrophyta</taxon>
        <taxon>Bacillariophyta</taxon>
        <taxon>Bacillariophyceae</taxon>
        <taxon>Bacillariophycidae</taxon>
        <taxon>Bacillariales</taxon>
        <taxon>Bacillariaceae</taxon>
        <taxon>Fragilariopsis</taxon>
    </lineage>
</organism>
<feature type="domain" description="ATP-grasp" evidence="3">
    <location>
        <begin position="253"/>
        <end position="481"/>
    </location>
</feature>
<gene>
    <name evidence="4" type="ORF">FRACYDRAFT_234930</name>
</gene>
<sequence length="532" mass="59514">MGDVEERFTQVLQLMQSLKVDSADEISKLRKENGQLKQQIESLCKRPETEKTRSSMTFSNLAMMDVVRMAKDSNTLEESMGIIEEDFDDFDIDSTAGDDSKSDGLGLTDSLAIDPTKSSYATGYKYDLLKGSEVLITMHDVGEANRDIDSGPGMWVNYILTKERNSTLKISNKAKLLKEGKYYHLKSLKEGLPIEELVAYCKSRGIRAIVPSSVSDEIYCARNMKKLQSNDIWPLCCEDPQSYITLDHKWLSYLFCKENGIAQSESLPLRVDTADACRALAEKTIRDGKPVFLKECFDTCAGDGVIKVDKMEDYFSAVVRISKGKGPQRADTGGLDQHIIIQAGHPGRIACCHSIFYKGEMVSTYVTKENGELMDKLGDLKAEMTFGTWSPNKVDMTCSFKLDLDDPSDRNVRDQAVSIMEKVGKDLNYSGMLETEFIIANEPDAILHVLEFNPRFSGACHAYVGAGMVQDYMHILGLIASTKDDTDAVMEVAGTTRVRSDTHVPKSNFKDYNAGKFYMKQPLTIVKLRYLH</sequence>
<evidence type="ECO:0000256" key="2">
    <source>
        <dbReference type="SAM" id="Coils"/>
    </source>
</evidence>
<dbReference type="InterPro" id="IPR011761">
    <property type="entry name" value="ATP-grasp"/>
</dbReference>
<dbReference type="Gene3D" id="3.30.470.20">
    <property type="entry name" value="ATP-grasp fold, B domain"/>
    <property type="match status" value="1"/>
</dbReference>
<dbReference type="InParanoid" id="A0A1E7FTY3"/>
<dbReference type="Proteomes" id="UP000095751">
    <property type="component" value="Unassembled WGS sequence"/>
</dbReference>
<dbReference type="PROSITE" id="PS50975">
    <property type="entry name" value="ATP_GRASP"/>
    <property type="match status" value="1"/>
</dbReference>
<keyword evidence="1" id="KW-0067">ATP-binding</keyword>
<dbReference type="AlphaFoldDB" id="A0A1E7FTY3"/>
<keyword evidence="1" id="KW-0547">Nucleotide-binding</keyword>
<accession>A0A1E7FTY3</accession>
<evidence type="ECO:0000313" key="4">
    <source>
        <dbReference type="EMBL" id="OEU21303.1"/>
    </source>
</evidence>
<dbReference type="GO" id="GO:0005524">
    <property type="term" value="F:ATP binding"/>
    <property type="evidence" value="ECO:0007669"/>
    <property type="project" value="UniProtKB-UniRule"/>
</dbReference>
<name>A0A1E7FTY3_9STRA</name>
<protein>
    <recommendedName>
        <fullName evidence="3">ATP-grasp domain-containing protein</fullName>
    </recommendedName>
</protein>
<keyword evidence="2" id="KW-0175">Coiled coil</keyword>
<dbReference type="SUPFAM" id="SSF56059">
    <property type="entry name" value="Glutathione synthetase ATP-binding domain-like"/>
    <property type="match status" value="1"/>
</dbReference>